<dbReference type="PANTHER" id="PTHR43124:SF3">
    <property type="entry name" value="CHLORAMPHENICOL EFFLUX PUMP RV0191"/>
    <property type="match status" value="1"/>
</dbReference>
<evidence type="ECO:0000256" key="4">
    <source>
        <dbReference type="ARBA" id="ARBA00022989"/>
    </source>
</evidence>
<evidence type="ECO:0000256" key="2">
    <source>
        <dbReference type="ARBA" id="ARBA00022475"/>
    </source>
</evidence>
<dbReference type="Gene3D" id="1.20.1250.20">
    <property type="entry name" value="MFS general substrate transporter like domains"/>
    <property type="match status" value="2"/>
</dbReference>
<reference evidence="8 9" key="1">
    <citation type="journal article" date="2013" name="Int. J. Syst. Evol. Microbiol.">
        <title>Hoeflea suaedae sp. nov., an endophytic bacterium isolated from the root of the halophyte Suaeda maritima.</title>
        <authorList>
            <person name="Chung E.J."/>
            <person name="Park J.A."/>
            <person name="Pramanik P."/>
            <person name="Bibi F."/>
            <person name="Jeon C.O."/>
            <person name="Chung Y.R."/>
        </authorList>
    </citation>
    <scope>NUCLEOTIDE SEQUENCE [LARGE SCALE GENOMIC DNA]</scope>
    <source>
        <strain evidence="8 9">YC6898</strain>
    </source>
</reference>
<keyword evidence="4 6" id="KW-1133">Transmembrane helix</keyword>
<evidence type="ECO:0000256" key="3">
    <source>
        <dbReference type="ARBA" id="ARBA00022692"/>
    </source>
</evidence>
<evidence type="ECO:0000313" key="8">
    <source>
        <dbReference type="EMBL" id="TDH34958.1"/>
    </source>
</evidence>
<dbReference type="PANTHER" id="PTHR43124">
    <property type="entry name" value="PURINE EFFLUX PUMP PBUE"/>
    <property type="match status" value="1"/>
</dbReference>
<dbReference type="InterPro" id="IPR020846">
    <property type="entry name" value="MFS_dom"/>
</dbReference>
<dbReference type="EMBL" id="SMSI01000003">
    <property type="protein sequence ID" value="TDH34958.1"/>
    <property type="molecule type" value="Genomic_DNA"/>
</dbReference>
<feature type="transmembrane region" description="Helical" evidence="6">
    <location>
        <begin position="391"/>
        <end position="410"/>
    </location>
</feature>
<gene>
    <name evidence="8" type="ORF">E2A64_14635</name>
</gene>
<dbReference type="InterPro" id="IPR011701">
    <property type="entry name" value="MFS"/>
</dbReference>
<keyword evidence="5 6" id="KW-0472">Membrane</keyword>
<evidence type="ECO:0000256" key="5">
    <source>
        <dbReference type="ARBA" id="ARBA00023136"/>
    </source>
</evidence>
<dbReference type="GO" id="GO:0022857">
    <property type="term" value="F:transmembrane transporter activity"/>
    <property type="evidence" value="ECO:0007669"/>
    <property type="project" value="InterPro"/>
</dbReference>
<dbReference type="InterPro" id="IPR036259">
    <property type="entry name" value="MFS_trans_sf"/>
</dbReference>
<feature type="transmembrane region" description="Helical" evidence="6">
    <location>
        <begin position="327"/>
        <end position="350"/>
    </location>
</feature>
<dbReference type="SUPFAM" id="SSF103473">
    <property type="entry name" value="MFS general substrate transporter"/>
    <property type="match status" value="1"/>
</dbReference>
<evidence type="ECO:0000313" key="9">
    <source>
        <dbReference type="Proteomes" id="UP000295131"/>
    </source>
</evidence>
<feature type="transmembrane region" description="Helical" evidence="6">
    <location>
        <begin position="70"/>
        <end position="88"/>
    </location>
</feature>
<feature type="transmembrane region" description="Helical" evidence="6">
    <location>
        <begin position="273"/>
        <end position="293"/>
    </location>
</feature>
<evidence type="ECO:0000256" key="1">
    <source>
        <dbReference type="ARBA" id="ARBA00004651"/>
    </source>
</evidence>
<proteinExistence type="predicted"/>
<evidence type="ECO:0000259" key="7">
    <source>
        <dbReference type="PROSITE" id="PS50850"/>
    </source>
</evidence>
<keyword evidence="3 6" id="KW-0812">Transmembrane</keyword>
<evidence type="ECO:0000256" key="6">
    <source>
        <dbReference type="SAM" id="Phobius"/>
    </source>
</evidence>
<dbReference type="PROSITE" id="PS50850">
    <property type="entry name" value="MFS"/>
    <property type="match status" value="1"/>
</dbReference>
<feature type="transmembrane region" description="Helical" evidence="6">
    <location>
        <begin position="187"/>
        <end position="206"/>
    </location>
</feature>
<dbReference type="InterPro" id="IPR050189">
    <property type="entry name" value="MFS_Efflux_Transporters"/>
</dbReference>
<feature type="transmembrane region" description="Helical" evidence="6">
    <location>
        <begin position="300"/>
        <end position="321"/>
    </location>
</feature>
<dbReference type="Proteomes" id="UP000295131">
    <property type="component" value="Unassembled WGS sequence"/>
</dbReference>
<dbReference type="GO" id="GO:0005886">
    <property type="term" value="C:plasma membrane"/>
    <property type="evidence" value="ECO:0007669"/>
    <property type="project" value="UniProtKB-SubCell"/>
</dbReference>
<keyword evidence="9" id="KW-1185">Reference proteome</keyword>
<dbReference type="OrthoDB" id="9781976at2"/>
<dbReference type="Pfam" id="PF07690">
    <property type="entry name" value="MFS_1"/>
    <property type="match status" value="1"/>
</dbReference>
<organism evidence="8 9">
    <name type="scientific">Pseudohoeflea suaedae</name>
    <dbReference type="NCBI Taxonomy" id="877384"/>
    <lineage>
        <taxon>Bacteria</taxon>
        <taxon>Pseudomonadati</taxon>
        <taxon>Pseudomonadota</taxon>
        <taxon>Alphaproteobacteria</taxon>
        <taxon>Hyphomicrobiales</taxon>
        <taxon>Rhizobiaceae</taxon>
        <taxon>Pseudohoeflea</taxon>
    </lineage>
</organism>
<feature type="transmembrane region" description="Helical" evidence="6">
    <location>
        <begin position="231"/>
        <end position="253"/>
    </location>
</feature>
<accession>A0A4V3A6W7</accession>
<sequence length="426" mass="44833">MSASRERQPPTRCRWKVFDVTGTMAAEGRWKALALICVGVVGVLTTWFSATAIVPELIVTWSLSTSQAAWLTNAVQLGFVLGAVGASLVNLPDIVRMNRLMAASSAVAALANASLLLQPGPELAIAARFVTGIALAGVYPPALKLMATWFVKGRGLALGFLIGALTLGSSMPHLFRAVTDGLDWRVVVMLTTATTLVGTLLFAFAVREGPHAFGRATFDPRQSLKVFTSRGLFLTNLGYFGHMWELYAMWAWILAFASAAEAGLEPFPFGSASMLSFIVVASGVVGCLLGGWLSDRIGRCLTTAGMMAVSGVCAALIGFAFTGPGWLLALIGIVWGISIIGDSAQFSAAVTELADRNFVGTALALQLGIGFALTAATIWLVPVVADWLGGWNWAFLVLIPGPVVGALAMMRLRALPESARLAGGAR</sequence>
<keyword evidence="2" id="KW-1003">Cell membrane</keyword>
<feature type="transmembrane region" description="Helical" evidence="6">
    <location>
        <begin position="362"/>
        <end position="385"/>
    </location>
</feature>
<comment type="subcellular location">
    <subcellularLocation>
        <location evidence="1">Cell membrane</location>
        <topology evidence="1">Multi-pass membrane protein</topology>
    </subcellularLocation>
</comment>
<name>A0A4V3A6W7_9HYPH</name>
<feature type="transmembrane region" description="Helical" evidence="6">
    <location>
        <begin position="32"/>
        <end position="50"/>
    </location>
</feature>
<feature type="transmembrane region" description="Helical" evidence="6">
    <location>
        <begin position="155"/>
        <end position="175"/>
    </location>
</feature>
<protein>
    <submittedName>
        <fullName evidence="8">MFS transporter</fullName>
    </submittedName>
</protein>
<dbReference type="AlphaFoldDB" id="A0A4V3A6W7"/>
<comment type="caution">
    <text evidence="8">The sequence shown here is derived from an EMBL/GenBank/DDBJ whole genome shotgun (WGS) entry which is preliminary data.</text>
</comment>
<feature type="domain" description="Major facilitator superfamily (MFS) profile" evidence="7">
    <location>
        <begin position="31"/>
        <end position="417"/>
    </location>
</feature>